<evidence type="ECO:0000256" key="6">
    <source>
        <dbReference type="SAM" id="Phobius"/>
    </source>
</evidence>
<gene>
    <name evidence="7" type="ORF">SAMN05192543_101464</name>
</gene>
<reference evidence="7 8" key="1">
    <citation type="submission" date="2016-10" db="EMBL/GenBank/DDBJ databases">
        <authorList>
            <person name="de Groot N.N."/>
        </authorList>
    </citation>
    <scope>NUCLEOTIDE SEQUENCE [LARGE SCALE GENOMIC DNA]</scope>
    <source>
        <strain evidence="7 8">LMG 23650</strain>
    </source>
</reference>
<dbReference type="AlphaFoldDB" id="A0A1I3DQE7"/>
<dbReference type="GO" id="GO:0032259">
    <property type="term" value="P:methylation"/>
    <property type="evidence" value="ECO:0007669"/>
    <property type="project" value="UniProtKB-KW"/>
</dbReference>
<feature type="transmembrane region" description="Helical" evidence="6">
    <location>
        <begin position="53"/>
        <end position="75"/>
    </location>
</feature>
<evidence type="ECO:0000256" key="2">
    <source>
        <dbReference type="ARBA" id="ARBA00022692"/>
    </source>
</evidence>
<protein>
    <submittedName>
        <fullName evidence="7">Protein-S-isoprenylcysteine O-methyltransferase Ste14</fullName>
    </submittedName>
</protein>
<dbReference type="Pfam" id="PF04140">
    <property type="entry name" value="ICMT"/>
    <property type="match status" value="1"/>
</dbReference>
<dbReference type="STRING" id="420953.SAMN05192543_101464"/>
<feature type="transmembrane region" description="Helical" evidence="6">
    <location>
        <begin position="81"/>
        <end position="99"/>
    </location>
</feature>
<dbReference type="PANTHER" id="PTHR12714">
    <property type="entry name" value="PROTEIN-S ISOPRENYLCYSTEINE O-METHYLTRANSFERASE"/>
    <property type="match status" value="1"/>
</dbReference>
<feature type="transmembrane region" description="Helical" evidence="6">
    <location>
        <begin position="139"/>
        <end position="158"/>
    </location>
</feature>
<dbReference type="InterPro" id="IPR007269">
    <property type="entry name" value="ICMT_MeTrfase"/>
</dbReference>
<feature type="transmembrane region" description="Helical" evidence="6">
    <location>
        <begin position="111"/>
        <end position="133"/>
    </location>
</feature>
<keyword evidence="2 6" id="KW-0812">Transmembrane</keyword>
<name>A0A1I3DQE7_9BURK</name>
<evidence type="ECO:0000313" key="7">
    <source>
        <dbReference type="EMBL" id="SFH88960.1"/>
    </source>
</evidence>
<comment type="subcellular location">
    <subcellularLocation>
        <location evidence="1">Membrane</location>
        <topology evidence="1">Multi-pass membrane protein</topology>
    </subcellularLocation>
</comment>
<dbReference type="GO" id="GO:0016020">
    <property type="term" value="C:membrane"/>
    <property type="evidence" value="ECO:0007669"/>
    <property type="project" value="UniProtKB-SubCell"/>
</dbReference>
<evidence type="ECO:0000256" key="4">
    <source>
        <dbReference type="ARBA" id="ARBA00023136"/>
    </source>
</evidence>
<keyword evidence="4 6" id="KW-0472">Membrane</keyword>
<evidence type="ECO:0000313" key="8">
    <source>
        <dbReference type="Proteomes" id="UP000199548"/>
    </source>
</evidence>
<dbReference type="Proteomes" id="UP000199548">
    <property type="component" value="Unassembled WGS sequence"/>
</dbReference>
<feature type="region of interest" description="Disordered" evidence="5">
    <location>
        <begin position="1"/>
        <end position="41"/>
    </location>
</feature>
<dbReference type="EMBL" id="FOQU01000001">
    <property type="protein sequence ID" value="SFH88960.1"/>
    <property type="molecule type" value="Genomic_DNA"/>
</dbReference>
<evidence type="ECO:0000256" key="5">
    <source>
        <dbReference type="SAM" id="MobiDB-lite"/>
    </source>
</evidence>
<organism evidence="7 8">
    <name type="scientific">Paraburkholderia megapolitana</name>
    <dbReference type="NCBI Taxonomy" id="420953"/>
    <lineage>
        <taxon>Bacteria</taxon>
        <taxon>Pseudomonadati</taxon>
        <taxon>Pseudomonadota</taxon>
        <taxon>Betaproteobacteria</taxon>
        <taxon>Burkholderiales</taxon>
        <taxon>Burkholderiaceae</taxon>
        <taxon>Paraburkholderia</taxon>
    </lineage>
</organism>
<dbReference type="Gene3D" id="1.20.120.1630">
    <property type="match status" value="1"/>
</dbReference>
<dbReference type="OrthoDB" id="9809773at2"/>
<proteinExistence type="predicted"/>
<dbReference type="GO" id="GO:0004671">
    <property type="term" value="F:protein C-terminal S-isoprenylcysteine carboxyl O-methyltransferase activity"/>
    <property type="evidence" value="ECO:0007669"/>
    <property type="project" value="InterPro"/>
</dbReference>
<dbReference type="RefSeq" id="WP_091006903.1">
    <property type="nucleotide sequence ID" value="NZ_CP041743.1"/>
</dbReference>
<feature type="transmembrane region" description="Helical" evidence="6">
    <location>
        <begin position="193"/>
        <end position="214"/>
    </location>
</feature>
<feature type="compositionally biased region" description="Polar residues" evidence="5">
    <location>
        <begin position="9"/>
        <end position="22"/>
    </location>
</feature>
<sequence>MNVDPVASNPDTESPANASTRIGDTGSEEGNDAKNAPVSQPKRLTQRQIVTEILLRAGTAALLLPFFISVMHRYLLDPTRIALLFFAIAEAVTLVFVLCSRVPTERDWHPVSVVTSFCATYYFLAFNLAPGVHLVSEKFAAGLQIVGFLLTIVAKLSLRRSFGLLPAHRGLVTDGAYRYVRHPIYTGYFIRDLGFLLPTFGLQNLLIILLHWVLQVIRIVREERLLSKDDAYRSYKKRVRYRVVWGLF</sequence>
<evidence type="ECO:0000256" key="1">
    <source>
        <dbReference type="ARBA" id="ARBA00004141"/>
    </source>
</evidence>
<keyword evidence="7" id="KW-0489">Methyltransferase</keyword>
<keyword evidence="3 6" id="KW-1133">Transmembrane helix</keyword>
<keyword evidence="7" id="KW-0808">Transferase</keyword>
<accession>A0A1I3DQE7</accession>
<keyword evidence="8" id="KW-1185">Reference proteome</keyword>
<evidence type="ECO:0000256" key="3">
    <source>
        <dbReference type="ARBA" id="ARBA00022989"/>
    </source>
</evidence>
<dbReference type="PANTHER" id="PTHR12714:SF9">
    <property type="entry name" value="PROTEIN-S-ISOPRENYLCYSTEINE O-METHYLTRANSFERASE"/>
    <property type="match status" value="1"/>
</dbReference>